<feature type="binding site" evidence="8">
    <location>
        <begin position="71"/>
        <end position="75"/>
    </location>
    <ligand>
        <name>4-CDP-2-C-methyl-D-erythritol 2-phosphate</name>
        <dbReference type="ChEBI" id="CHEBI:57919"/>
    </ligand>
</feature>
<evidence type="ECO:0000256" key="6">
    <source>
        <dbReference type="ARBA" id="ARBA00023229"/>
    </source>
</evidence>
<dbReference type="GO" id="GO:0016114">
    <property type="term" value="P:terpenoid biosynthetic process"/>
    <property type="evidence" value="ECO:0007669"/>
    <property type="project" value="InterPro"/>
</dbReference>
<dbReference type="FunFam" id="3.30.1330.50:FF:000001">
    <property type="entry name" value="2-C-methyl-D-erythritol 2,4-cyclodiphosphate synthase"/>
    <property type="match status" value="1"/>
</dbReference>
<evidence type="ECO:0000256" key="5">
    <source>
        <dbReference type="ARBA" id="ARBA00022723"/>
    </source>
</evidence>
<dbReference type="SUPFAM" id="SSF69765">
    <property type="entry name" value="IpsF-like"/>
    <property type="match status" value="1"/>
</dbReference>
<dbReference type="GO" id="GO:0019288">
    <property type="term" value="P:isopentenyl diphosphate biosynthetic process, methylerythritol 4-phosphate pathway"/>
    <property type="evidence" value="ECO:0007669"/>
    <property type="project" value="UniProtKB-UniRule"/>
</dbReference>
<feature type="domain" description="2-C-methyl-D-erythritol 2,4-cyclodiphosphate synthase" evidence="10">
    <location>
        <begin position="11"/>
        <end position="164"/>
    </location>
</feature>
<comment type="pathway">
    <text evidence="2 8">Isoprenoid biosynthesis; isopentenyl diphosphate biosynthesis via DXP pathway; isopentenyl diphosphate from 1-deoxy-D-xylulose 5-phosphate: step 4/6.</text>
</comment>
<comment type="subunit">
    <text evidence="8">Homotrimer.</text>
</comment>
<name>A0A210RXK9_9BURK</name>
<dbReference type="PROSITE" id="PS01350">
    <property type="entry name" value="ISPF"/>
    <property type="match status" value="1"/>
</dbReference>
<feature type="binding site" evidence="8">
    <location>
        <position position="18"/>
    </location>
    <ligand>
        <name>a divalent metal cation</name>
        <dbReference type="ChEBI" id="CHEBI:60240"/>
    </ligand>
</feature>
<protein>
    <recommendedName>
        <fullName evidence="4 8">2-C-methyl-D-erythritol 2,4-cyclodiphosphate synthase</fullName>
        <shortName evidence="8">MECDP-synthase</shortName>
        <shortName evidence="8">MECPP-synthase</shortName>
        <shortName evidence="8">MECPS</shortName>
        <ecNumber evidence="4 8">4.6.1.12</ecNumber>
    </recommendedName>
</protein>
<feature type="site" description="Transition state stabilizer" evidence="8">
    <location>
        <position position="44"/>
    </location>
</feature>
<evidence type="ECO:0000256" key="2">
    <source>
        <dbReference type="ARBA" id="ARBA00004709"/>
    </source>
</evidence>
<keyword evidence="6 8" id="KW-0414">Isoprene biosynthesis</keyword>
<feature type="binding site" evidence="8">
    <location>
        <begin position="66"/>
        <end position="68"/>
    </location>
    <ligand>
        <name>4-CDP-2-C-methyl-D-erythritol 2-phosphate</name>
        <dbReference type="ChEBI" id="CHEBI:57919"/>
    </ligand>
</feature>
<comment type="function">
    <text evidence="8">Involved in the biosynthesis of isopentenyl diphosphate (IPP) and dimethylallyl diphosphate (DMAPP), two major building blocks of isoprenoid compounds. Catalyzes the conversion of 4-diphosphocytidyl-2-C-methyl-D-erythritol 2-phosphate (CDP-ME2P) to 2-C-methyl-D-erythritol 2,4-cyclodiphosphate (ME-CPP) with a corresponding release of cytidine 5-monophosphate (CMP).</text>
</comment>
<dbReference type="EMBL" id="NAIA01000003">
    <property type="protein sequence ID" value="OWF65719.1"/>
    <property type="molecule type" value="Genomic_DNA"/>
</dbReference>
<dbReference type="EC" id="4.6.1.12" evidence="4 8"/>
<dbReference type="InterPro" id="IPR020555">
    <property type="entry name" value="MECDP_synthase_CS"/>
</dbReference>
<evidence type="ECO:0000256" key="1">
    <source>
        <dbReference type="ARBA" id="ARBA00000200"/>
    </source>
</evidence>
<evidence type="ECO:0000256" key="9">
    <source>
        <dbReference type="RuleBase" id="RU004395"/>
    </source>
</evidence>
<dbReference type="InterPro" id="IPR003526">
    <property type="entry name" value="MECDP_synthase"/>
</dbReference>
<dbReference type="HAMAP" id="MF_00107">
    <property type="entry name" value="IspF"/>
    <property type="match status" value="1"/>
</dbReference>
<comment type="cofactor">
    <cofactor evidence="8">
        <name>a divalent metal cation</name>
        <dbReference type="ChEBI" id="CHEBI:60240"/>
    </cofactor>
    <text evidence="8">Binds 1 divalent metal cation per subunit.</text>
</comment>
<evidence type="ECO:0000313" key="12">
    <source>
        <dbReference type="Proteomes" id="UP000196880"/>
    </source>
</evidence>
<dbReference type="NCBIfam" id="TIGR00151">
    <property type="entry name" value="ispF"/>
    <property type="match status" value="1"/>
</dbReference>
<dbReference type="PANTHER" id="PTHR43181">
    <property type="entry name" value="2-C-METHYL-D-ERYTHRITOL 2,4-CYCLODIPHOSPHATE SYNTHASE, CHLOROPLASTIC"/>
    <property type="match status" value="1"/>
</dbReference>
<evidence type="ECO:0000256" key="4">
    <source>
        <dbReference type="ARBA" id="ARBA00012579"/>
    </source>
</evidence>
<comment type="caution">
    <text evidence="11">The sequence shown here is derived from an EMBL/GenBank/DDBJ whole genome shotgun (WGS) entry which is preliminary data.</text>
</comment>
<organism evidence="11 12">
    <name type="scientific">Polynucleobacter hirudinilacicola</name>
    <dbReference type="NCBI Taxonomy" id="1743166"/>
    <lineage>
        <taxon>Bacteria</taxon>
        <taxon>Pseudomonadati</taxon>
        <taxon>Pseudomonadota</taxon>
        <taxon>Betaproteobacteria</taxon>
        <taxon>Burkholderiales</taxon>
        <taxon>Burkholderiaceae</taxon>
        <taxon>Polynucleobacter</taxon>
    </lineage>
</organism>
<dbReference type="Pfam" id="PF02542">
    <property type="entry name" value="YgbB"/>
    <property type="match status" value="1"/>
</dbReference>
<dbReference type="Gene3D" id="3.30.1330.50">
    <property type="entry name" value="2-C-methyl-D-erythritol 2,4-cyclodiphosphate synthase"/>
    <property type="match status" value="1"/>
</dbReference>
<feature type="binding site" evidence="8">
    <location>
        <position position="152"/>
    </location>
    <ligand>
        <name>4-CDP-2-C-methyl-D-erythritol 2-phosphate</name>
        <dbReference type="ChEBI" id="CHEBI:57919"/>
    </ligand>
</feature>
<feature type="binding site" evidence="8">
    <location>
        <position position="52"/>
    </location>
    <ligand>
        <name>a divalent metal cation</name>
        <dbReference type="ChEBI" id="CHEBI:60240"/>
    </ligand>
</feature>
<feature type="binding site" evidence="8">
    <location>
        <begin position="44"/>
        <end position="45"/>
    </location>
    <ligand>
        <name>4-CDP-2-C-methyl-D-erythritol 2-phosphate</name>
        <dbReference type="ChEBI" id="CHEBI:57919"/>
    </ligand>
</feature>
<proteinExistence type="inferred from homology"/>
<dbReference type="CDD" id="cd00554">
    <property type="entry name" value="MECDP_synthase"/>
    <property type="match status" value="1"/>
</dbReference>
<dbReference type="RefSeq" id="WP_087909956.1">
    <property type="nucleotide sequence ID" value="NZ_NAIA01000003.1"/>
</dbReference>
<feature type="binding site" evidence="8">
    <location>
        <begin position="18"/>
        <end position="20"/>
    </location>
    <ligand>
        <name>4-CDP-2-C-methyl-D-erythritol 2-phosphate</name>
        <dbReference type="ChEBI" id="CHEBI:57919"/>
    </ligand>
</feature>
<dbReference type="GO" id="GO:0008685">
    <property type="term" value="F:2-C-methyl-D-erythritol 2,4-cyclodiphosphate synthase activity"/>
    <property type="evidence" value="ECO:0007669"/>
    <property type="project" value="UniProtKB-UniRule"/>
</dbReference>
<sequence>MTQSNVHVPQFRIGQGYDVHALVAERKLILGGVHVPYEKGLLGHSDADALLHALTDALLGAAGLNDIGQLFPDTDPEFKDMDSRILLRAALQKVQAAGFQVGNVDATIICQKPKLAEFLPEMVRNIAADLLVTPSHVNLKAKTNEALGHLGRGEGIAVHAVALLYKA</sequence>
<dbReference type="InterPro" id="IPR036571">
    <property type="entry name" value="MECDP_synthase_sf"/>
</dbReference>
<comment type="similarity">
    <text evidence="3 8 9">Belongs to the IspF family.</text>
</comment>
<dbReference type="PANTHER" id="PTHR43181:SF1">
    <property type="entry name" value="2-C-METHYL-D-ERYTHRITOL 2,4-CYCLODIPHOSPHATE SYNTHASE, CHLOROPLASTIC"/>
    <property type="match status" value="1"/>
</dbReference>
<accession>A0A210RXK9</accession>
<dbReference type="GO" id="GO:0046872">
    <property type="term" value="F:metal ion binding"/>
    <property type="evidence" value="ECO:0007669"/>
    <property type="project" value="UniProtKB-KW"/>
</dbReference>
<evidence type="ECO:0000256" key="7">
    <source>
        <dbReference type="ARBA" id="ARBA00023239"/>
    </source>
</evidence>
<evidence type="ECO:0000256" key="8">
    <source>
        <dbReference type="HAMAP-Rule" id="MF_00107"/>
    </source>
</evidence>
<reference evidence="11 12" key="1">
    <citation type="submission" date="2017-03" db="EMBL/GenBank/DDBJ databases">
        <title>New species Polynucleobacter sp. MWH-EgelM1-30-B4.</title>
        <authorList>
            <person name="Hahn M.W."/>
        </authorList>
    </citation>
    <scope>NUCLEOTIDE SEQUENCE [LARGE SCALE GENOMIC DNA]</scope>
    <source>
        <strain evidence="11 12">MWH-EgelM1-30-B4</strain>
    </source>
</reference>
<feature type="site" description="Transition state stabilizer" evidence="8">
    <location>
        <position position="143"/>
    </location>
</feature>
<comment type="catalytic activity">
    <reaction evidence="1 8 9">
        <text>4-CDP-2-C-methyl-D-erythritol 2-phosphate = 2-C-methyl-D-erythritol 2,4-cyclic diphosphate + CMP</text>
        <dbReference type="Rhea" id="RHEA:23864"/>
        <dbReference type="ChEBI" id="CHEBI:57919"/>
        <dbReference type="ChEBI" id="CHEBI:58483"/>
        <dbReference type="ChEBI" id="CHEBI:60377"/>
        <dbReference type="EC" id="4.6.1.12"/>
    </reaction>
</comment>
<dbReference type="AlphaFoldDB" id="A0A210RXK9"/>
<keyword evidence="7 8" id="KW-0456">Lyase</keyword>
<comment type="caution">
    <text evidence="8">Lacks conserved residue(s) required for the propagation of feature annotation.</text>
</comment>
<gene>
    <name evidence="8" type="primary">ispF</name>
    <name evidence="11" type="ORF">B6A14_08060</name>
</gene>
<keyword evidence="12" id="KW-1185">Reference proteome</keyword>
<evidence type="ECO:0000313" key="11">
    <source>
        <dbReference type="EMBL" id="OWF65719.1"/>
    </source>
</evidence>
<dbReference type="Proteomes" id="UP000196880">
    <property type="component" value="Unassembled WGS sequence"/>
</dbReference>
<evidence type="ECO:0000259" key="10">
    <source>
        <dbReference type="Pfam" id="PF02542"/>
    </source>
</evidence>
<feature type="binding site" evidence="8">
    <location>
        <position position="20"/>
    </location>
    <ligand>
        <name>a divalent metal cation</name>
        <dbReference type="ChEBI" id="CHEBI:60240"/>
    </ligand>
</feature>
<evidence type="ECO:0000256" key="3">
    <source>
        <dbReference type="ARBA" id="ARBA00008480"/>
    </source>
</evidence>
<dbReference type="OrthoDB" id="9804336at2"/>
<keyword evidence="5 8" id="KW-0479">Metal-binding</keyword>
<dbReference type="UniPathway" id="UPA00056">
    <property type="reaction ID" value="UER00095"/>
</dbReference>